<dbReference type="EMBL" id="ATMH01010147">
    <property type="protein sequence ID" value="EPY18047.1"/>
    <property type="molecule type" value="Genomic_DNA"/>
</dbReference>
<dbReference type="Proteomes" id="UP000015354">
    <property type="component" value="Unassembled WGS sequence"/>
</dbReference>
<comment type="caution">
    <text evidence="1">The sequence shown here is derived from an EMBL/GenBank/DDBJ whole genome shotgun (WGS) entry which is preliminary data.</text>
</comment>
<dbReference type="Pfam" id="PF21630">
    <property type="entry name" value="Q4D059-like"/>
    <property type="match status" value="1"/>
</dbReference>
<dbReference type="OrthoDB" id="248111at2759"/>
<gene>
    <name evidence="1" type="ORF">STCU_10218</name>
</gene>
<accession>S9TJ00</accession>
<keyword evidence="2" id="KW-1185">Reference proteome</keyword>
<organism evidence="1 2">
    <name type="scientific">Strigomonas culicis</name>
    <dbReference type="NCBI Taxonomy" id="28005"/>
    <lineage>
        <taxon>Eukaryota</taxon>
        <taxon>Discoba</taxon>
        <taxon>Euglenozoa</taxon>
        <taxon>Kinetoplastea</taxon>
        <taxon>Metakinetoplastina</taxon>
        <taxon>Trypanosomatida</taxon>
        <taxon>Trypanosomatidae</taxon>
        <taxon>Strigomonadinae</taxon>
        <taxon>Strigomonas</taxon>
    </lineage>
</organism>
<reference evidence="1 2" key="1">
    <citation type="journal article" date="2013" name="PLoS ONE">
        <title>Predicting the Proteins of Angomonas deanei, Strigomonas culicis and Their Respective Endosymbionts Reveals New Aspects of the Trypanosomatidae Family.</title>
        <authorList>
            <person name="Motta M.C."/>
            <person name="Martins A.C."/>
            <person name="de Souza S.S."/>
            <person name="Catta-Preta C.M."/>
            <person name="Silva R."/>
            <person name="Klein C.C."/>
            <person name="de Almeida L.G."/>
            <person name="de Lima Cunha O."/>
            <person name="Ciapina L.P."/>
            <person name="Brocchi M."/>
            <person name="Colabardini A.C."/>
            <person name="de Araujo Lima B."/>
            <person name="Machado C.R."/>
            <person name="de Almeida Soares C.M."/>
            <person name="Probst C.M."/>
            <person name="de Menezes C.B."/>
            <person name="Thompson C.E."/>
            <person name="Bartholomeu D.C."/>
            <person name="Gradia D.F."/>
            <person name="Pavoni D.P."/>
            <person name="Grisard E.C."/>
            <person name="Fantinatti-Garboggini F."/>
            <person name="Marchini F.K."/>
            <person name="Rodrigues-Luiz G.F."/>
            <person name="Wagner G."/>
            <person name="Goldman G.H."/>
            <person name="Fietto J.L."/>
            <person name="Elias M.C."/>
            <person name="Goldman M.H."/>
            <person name="Sagot M.F."/>
            <person name="Pereira M."/>
            <person name="Stoco P.H."/>
            <person name="de Mendonca-Neto R.P."/>
            <person name="Teixeira S.M."/>
            <person name="Maciel T.E."/>
            <person name="de Oliveira Mendes T.A."/>
            <person name="Urmenyi T.P."/>
            <person name="de Souza W."/>
            <person name="Schenkman S."/>
            <person name="de Vasconcelos A.T."/>
        </authorList>
    </citation>
    <scope>NUCLEOTIDE SEQUENCE [LARGE SCALE GENOMIC DNA]</scope>
</reference>
<evidence type="ECO:0000313" key="1">
    <source>
        <dbReference type="EMBL" id="EPY18047.1"/>
    </source>
</evidence>
<dbReference type="AlphaFoldDB" id="S9TJ00"/>
<evidence type="ECO:0000313" key="2">
    <source>
        <dbReference type="Proteomes" id="UP000015354"/>
    </source>
</evidence>
<sequence length="95" mass="10871">MSFAPTKEKKHPHLVEVEIPRGRLIADAYASDDYLLNQLAGVNDTPEEEELPLRKWLLKQAHDTAIKQPKLEKVGPFKPKADKSSKMEFLFILTE</sequence>
<proteinExistence type="predicted"/>
<dbReference type="InterPro" id="IPR048946">
    <property type="entry name" value="Q4D059-like"/>
</dbReference>
<protein>
    <submittedName>
        <fullName evidence="1">Uncharacterized protein</fullName>
    </submittedName>
</protein>
<name>S9TJ00_9TRYP</name>